<reference evidence="1" key="1">
    <citation type="submission" date="2021-03" db="EMBL/GenBank/DDBJ databases">
        <authorList>
            <consortium name="DOE Joint Genome Institute"/>
            <person name="Ahrendt S."/>
            <person name="Looney B.P."/>
            <person name="Miyauchi S."/>
            <person name="Morin E."/>
            <person name="Drula E."/>
            <person name="Courty P.E."/>
            <person name="Chicoki N."/>
            <person name="Fauchery L."/>
            <person name="Kohler A."/>
            <person name="Kuo A."/>
            <person name="Labutti K."/>
            <person name="Pangilinan J."/>
            <person name="Lipzen A."/>
            <person name="Riley R."/>
            <person name="Andreopoulos W."/>
            <person name="He G."/>
            <person name="Johnson J."/>
            <person name="Barry K.W."/>
            <person name="Grigoriev I.V."/>
            <person name="Nagy L."/>
            <person name="Hibbett D."/>
            <person name="Henrissat B."/>
            <person name="Matheny P.B."/>
            <person name="Labbe J."/>
            <person name="Martin F."/>
        </authorList>
    </citation>
    <scope>NUCLEOTIDE SEQUENCE</scope>
    <source>
        <strain evidence="1">HHB10654</strain>
    </source>
</reference>
<gene>
    <name evidence="1" type="ORF">BV25DRAFT_1921573</name>
</gene>
<keyword evidence="2" id="KW-1185">Reference proteome</keyword>
<name>A0ACB8SH01_9AGAM</name>
<protein>
    <submittedName>
        <fullName evidence="1">Uncharacterized protein</fullName>
    </submittedName>
</protein>
<evidence type="ECO:0000313" key="2">
    <source>
        <dbReference type="Proteomes" id="UP000814140"/>
    </source>
</evidence>
<organism evidence="1 2">
    <name type="scientific">Artomyces pyxidatus</name>
    <dbReference type="NCBI Taxonomy" id="48021"/>
    <lineage>
        <taxon>Eukaryota</taxon>
        <taxon>Fungi</taxon>
        <taxon>Dikarya</taxon>
        <taxon>Basidiomycota</taxon>
        <taxon>Agaricomycotina</taxon>
        <taxon>Agaricomycetes</taxon>
        <taxon>Russulales</taxon>
        <taxon>Auriscalpiaceae</taxon>
        <taxon>Artomyces</taxon>
    </lineage>
</organism>
<dbReference type="EMBL" id="MU277281">
    <property type="protein sequence ID" value="KAI0055723.1"/>
    <property type="molecule type" value="Genomic_DNA"/>
</dbReference>
<accession>A0ACB8SH01</accession>
<sequence>MPQPFLDLTTRHNVVHPIVKQNRLMVDAQTQTQSTSHPALSLNHSSGTRDADERNAQCAMTEASGVVGGAFLEESADVAVPPLASNVDSRQGLGAFSPNFSVADEPCSRERSPSSTSPLDVHQSSSGAEASTKPTSASMLQSTSPKPILLSNNTNTAKLPSVAKPLWQSRPFAKGPGHTSWYYSIESCAVDCPRENLGAKLGDLYVHVNSTTRELRSWMWNALGWVVAEEGDPHPLYPDRVLHMRASGDPSWVSPTTLATYGSRAKKEVRHLLVGVFQS</sequence>
<reference evidence="1" key="2">
    <citation type="journal article" date="2022" name="New Phytol.">
        <title>Evolutionary transition to the ectomycorrhizal habit in the genomes of a hyperdiverse lineage of mushroom-forming fungi.</title>
        <authorList>
            <person name="Looney B."/>
            <person name="Miyauchi S."/>
            <person name="Morin E."/>
            <person name="Drula E."/>
            <person name="Courty P.E."/>
            <person name="Kohler A."/>
            <person name="Kuo A."/>
            <person name="LaButti K."/>
            <person name="Pangilinan J."/>
            <person name="Lipzen A."/>
            <person name="Riley R."/>
            <person name="Andreopoulos W."/>
            <person name="He G."/>
            <person name="Johnson J."/>
            <person name="Nolan M."/>
            <person name="Tritt A."/>
            <person name="Barry K.W."/>
            <person name="Grigoriev I.V."/>
            <person name="Nagy L.G."/>
            <person name="Hibbett D."/>
            <person name="Henrissat B."/>
            <person name="Matheny P.B."/>
            <person name="Labbe J."/>
            <person name="Martin F.M."/>
        </authorList>
    </citation>
    <scope>NUCLEOTIDE SEQUENCE</scope>
    <source>
        <strain evidence="1">HHB10654</strain>
    </source>
</reference>
<comment type="caution">
    <text evidence="1">The sequence shown here is derived from an EMBL/GenBank/DDBJ whole genome shotgun (WGS) entry which is preliminary data.</text>
</comment>
<dbReference type="Proteomes" id="UP000814140">
    <property type="component" value="Unassembled WGS sequence"/>
</dbReference>
<proteinExistence type="predicted"/>
<evidence type="ECO:0000313" key="1">
    <source>
        <dbReference type="EMBL" id="KAI0055723.1"/>
    </source>
</evidence>